<accession>A0A5C2RLI4</accession>
<dbReference type="AlphaFoldDB" id="A0A5C2RLI4"/>
<evidence type="ECO:0000313" key="3">
    <source>
        <dbReference type="Proteomes" id="UP000313359"/>
    </source>
</evidence>
<sequence>MASEQTSIAPAEHGQSPSNRDSTPAPVAGAAPGPVTPAQEPRDFVPDTPVKKDKLGRRAAMASFTMTPFGLGAPSAAPSTASSTSSKQMKANSCVLEWLKQEIAATDLVLEQSSIEADVELDGIQYDIEDLDLQAEELLLEVKEMLRDRGILFDETLYSEAVMLPRDRSPTPRSPPTMLGDKQGTIQLLQSKDPVERTVAHGPGCTGECWPRKRAAILPSFSSNYEITSDIERGLRVFSMPPPFSASNAGTGTHHTPSTSVQSRRYLLNQDEWTARDGTAHVEEK</sequence>
<evidence type="ECO:0000256" key="1">
    <source>
        <dbReference type="SAM" id="MobiDB-lite"/>
    </source>
</evidence>
<protein>
    <submittedName>
        <fullName evidence="2">Uncharacterized protein</fullName>
    </submittedName>
</protein>
<gene>
    <name evidence="2" type="ORF">L227DRAFT_568558</name>
</gene>
<evidence type="ECO:0000313" key="2">
    <source>
        <dbReference type="EMBL" id="RPD52508.1"/>
    </source>
</evidence>
<feature type="region of interest" description="Disordered" evidence="1">
    <location>
        <begin position="1"/>
        <end position="54"/>
    </location>
</feature>
<name>A0A5C2RLI4_9APHY</name>
<dbReference type="Proteomes" id="UP000313359">
    <property type="component" value="Unassembled WGS sequence"/>
</dbReference>
<reference evidence="2" key="1">
    <citation type="journal article" date="2018" name="Genome Biol. Evol.">
        <title>Genomics and development of Lentinus tigrinus, a white-rot wood-decaying mushroom with dimorphic fruiting bodies.</title>
        <authorList>
            <person name="Wu B."/>
            <person name="Xu Z."/>
            <person name="Knudson A."/>
            <person name="Carlson A."/>
            <person name="Chen N."/>
            <person name="Kovaka S."/>
            <person name="LaButti K."/>
            <person name="Lipzen A."/>
            <person name="Pennachio C."/>
            <person name="Riley R."/>
            <person name="Schakwitz W."/>
            <person name="Umezawa K."/>
            <person name="Ohm R.A."/>
            <person name="Grigoriev I.V."/>
            <person name="Nagy L.G."/>
            <person name="Gibbons J."/>
            <person name="Hibbett D."/>
        </authorList>
    </citation>
    <scope>NUCLEOTIDE SEQUENCE [LARGE SCALE GENOMIC DNA]</scope>
    <source>
        <strain evidence="2">ALCF2SS1-6</strain>
    </source>
</reference>
<dbReference type="EMBL" id="ML122356">
    <property type="protein sequence ID" value="RPD52508.1"/>
    <property type="molecule type" value="Genomic_DNA"/>
</dbReference>
<proteinExistence type="predicted"/>
<organism evidence="2 3">
    <name type="scientific">Lentinus tigrinus ALCF2SS1-6</name>
    <dbReference type="NCBI Taxonomy" id="1328759"/>
    <lineage>
        <taxon>Eukaryota</taxon>
        <taxon>Fungi</taxon>
        <taxon>Dikarya</taxon>
        <taxon>Basidiomycota</taxon>
        <taxon>Agaricomycotina</taxon>
        <taxon>Agaricomycetes</taxon>
        <taxon>Polyporales</taxon>
        <taxon>Polyporaceae</taxon>
        <taxon>Lentinus</taxon>
    </lineage>
</organism>
<keyword evidence="3" id="KW-1185">Reference proteome</keyword>
<feature type="compositionally biased region" description="Basic and acidic residues" evidence="1">
    <location>
        <begin position="40"/>
        <end position="53"/>
    </location>
</feature>
<feature type="compositionally biased region" description="Low complexity" evidence="1">
    <location>
        <begin position="23"/>
        <end position="38"/>
    </location>
</feature>